<protein>
    <submittedName>
        <fullName evidence="1">Uncharacterized protein</fullName>
    </submittedName>
</protein>
<dbReference type="EMBL" id="BART01038083">
    <property type="protein sequence ID" value="GAH13956.1"/>
    <property type="molecule type" value="Genomic_DNA"/>
</dbReference>
<comment type="caution">
    <text evidence="1">The sequence shown here is derived from an EMBL/GenBank/DDBJ whole genome shotgun (WGS) entry which is preliminary data.</text>
</comment>
<name>X1CZK7_9ZZZZ</name>
<reference evidence="1" key="1">
    <citation type="journal article" date="2014" name="Front. Microbiol.">
        <title>High frequency of phylogenetically diverse reductive dehalogenase-homologous genes in deep subseafloor sedimentary metagenomes.</title>
        <authorList>
            <person name="Kawai M."/>
            <person name="Futagami T."/>
            <person name="Toyoda A."/>
            <person name="Takaki Y."/>
            <person name="Nishi S."/>
            <person name="Hori S."/>
            <person name="Arai W."/>
            <person name="Tsubouchi T."/>
            <person name="Morono Y."/>
            <person name="Uchiyama I."/>
            <person name="Ito T."/>
            <person name="Fujiyama A."/>
            <person name="Inagaki F."/>
            <person name="Takami H."/>
        </authorList>
    </citation>
    <scope>NUCLEOTIDE SEQUENCE</scope>
    <source>
        <strain evidence="1">Expedition CK06-06</strain>
    </source>
</reference>
<proteinExistence type="predicted"/>
<organism evidence="1">
    <name type="scientific">marine sediment metagenome</name>
    <dbReference type="NCBI Taxonomy" id="412755"/>
    <lineage>
        <taxon>unclassified sequences</taxon>
        <taxon>metagenomes</taxon>
        <taxon>ecological metagenomes</taxon>
    </lineage>
</organism>
<gene>
    <name evidence="1" type="ORF">S01H4_63364</name>
</gene>
<accession>X1CZK7</accession>
<evidence type="ECO:0000313" key="1">
    <source>
        <dbReference type="EMBL" id="GAH13956.1"/>
    </source>
</evidence>
<feature type="non-terminal residue" evidence="1">
    <location>
        <position position="1"/>
    </location>
</feature>
<sequence>YTVDLFNLILYVLFDVVEGGPQQFTPMTNTKYFSLINCEDIFWFVFSEGMN</sequence>
<dbReference type="AlphaFoldDB" id="X1CZK7"/>